<reference evidence="1" key="1">
    <citation type="submission" date="2020-03" db="EMBL/GenBank/DDBJ databases">
        <title>A mixture of massive structural variations and highly conserved coding sequences in Ustilaginoidea virens genome.</title>
        <authorList>
            <person name="Zhang K."/>
            <person name="Zhao Z."/>
            <person name="Zhang Z."/>
            <person name="Li Y."/>
            <person name="Hsiang T."/>
            <person name="Sun W."/>
        </authorList>
    </citation>
    <scope>NUCLEOTIDE SEQUENCE</scope>
    <source>
        <strain evidence="1">UV-8b</strain>
    </source>
</reference>
<protein>
    <submittedName>
        <fullName evidence="1">Uncharacterized protein</fullName>
    </submittedName>
</protein>
<dbReference type="AlphaFoldDB" id="A0A8E5HI01"/>
<dbReference type="GeneID" id="66060780"/>
<dbReference type="RefSeq" id="XP_042993434.1">
    <property type="nucleotide sequence ID" value="XM_043137500.1"/>
</dbReference>
<keyword evidence="2" id="KW-1185">Reference proteome</keyword>
<dbReference type="Proteomes" id="UP000027002">
    <property type="component" value="Chromosome 1"/>
</dbReference>
<dbReference type="EMBL" id="CP072753">
    <property type="protein sequence ID" value="QUC15761.1"/>
    <property type="molecule type" value="Genomic_DNA"/>
</dbReference>
<evidence type="ECO:0000313" key="1">
    <source>
        <dbReference type="EMBL" id="QUC15761.1"/>
    </source>
</evidence>
<proteinExistence type="predicted"/>
<gene>
    <name evidence="1" type="ORF">UV8b_00002</name>
</gene>
<organism evidence="1 2">
    <name type="scientific">Ustilaginoidea virens</name>
    <name type="common">Rice false smut fungus</name>
    <name type="synonym">Villosiclava virens</name>
    <dbReference type="NCBI Taxonomy" id="1159556"/>
    <lineage>
        <taxon>Eukaryota</taxon>
        <taxon>Fungi</taxon>
        <taxon>Dikarya</taxon>
        <taxon>Ascomycota</taxon>
        <taxon>Pezizomycotina</taxon>
        <taxon>Sordariomycetes</taxon>
        <taxon>Hypocreomycetidae</taxon>
        <taxon>Hypocreales</taxon>
        <taxon>Clavicipitaceae</taxon>
        <taxon>Ustilaginoidea</taxon>
    </lineage>
</organism>
<dbReference type="InterPro" id="IPR054208">
    <property type="entry name" value="DUF6914"/>
</dbReference>
<evidence type="ECO:0000313" key="2">
    <source>
        <dbReference type="Proteomes" id="UP000027002"/>
    </source>
</evidence>
<accession>A0A8E5HI01</accession>
<dbReference type="Pfam" id="PF21858">
    <property type="entry name" value="DUF6914"/>
    <property type="match status" value="1"/>
</dbReference>
<name>A0A8E5HI01_USTVR</name>
<dbReference type="OrthoDB" id="2679825at2759"/>
<dbReference type="KEGG" id="uvi:66060780"/>
<sequence>MRRESERNQYLPLMTYIIADYAYRYHWGFLIGPKEEMSEAVRGRRCHVKNRPLQGWVYDDVKIENVRNSTQLLVRIVIAKVEDEKRLRSLLREVPIVQDSPDWRCRTWVANALRILKADSKALGTSMLDWRKIEMTAREYVAKKVAQGRFATSEDLMQPKPTWDLINNEEVVS</sequence>